<dbReference type="InterPro" id="IPR050102">
    <property type="entry name" value="tRNA_sulfurtransferase_ThiI"/>
</dbReference>
<dbReference type="InterPro" id="IPR049962">
    <property type="entry name" value="THUMP_ThiI"/>
</dbReference>
<evidence type="ECO:0000256" key="4">
    <source>
        <dbReference type="ARBA" id="ARBA00022679"/>
    </source>
</evidence>
<keyword evidence="2 11" id="KW-0963">Cytoplasm</keyword>
<dbReference type="CDD" id="cd11716">
    <property type="entry name" value="THUMP_ThiI"/>
    <property type="match status" value="1"/>
</dbReference>
<evidence type="ECO:0000256" key="5">
    <source>
        <dbReference type="ARBA" id="ARBA00022741"/>
    </source>
</evidence>
<dbReference type="GO" id="GO:0005829">
    <property type="term" value="C:cytosol"/>
    <property type="evidence" value="ECO:0007669"/>
    <property type="project" value="TreeGrafter"/>
</dbReference>
<comment type="function">
    <text evidence="11">Catalyzes the ATP-dependent transfer of a sulfur to tRNA to produce 4-thiouridine in position 8 of tRNAs, which functions as a near-UV photosensor. Also catalyzes the transfer of sulfur to the sulfur carrier protein ThiS, forming ThiS-thiocarboxylate. This is a step in the synthesis of thiazole, in the thiamine biosynthesis pathway. The sulfur is donated as persulfide by IscS.</text>
</comment>
<organism evidence="14 15">
    <name type="scientific">Serratia rubidaea</name>
    <name type="common">Serratia marinorubra</name>
    <dbReference type="NCBI Taxonomy" id="61652"/>
    <lineage>
        <taxon>Bacteria</taxon>
        <taxon>Pseudomonadati</taxon>
        <taxon>Pseudomonadota</taxon>
        <taxon>Gammaproteobacteria</taxon>
        <taxon>Enterobacterales</taxon>
        <taxon>Yersiniaceae</taxon>
        <taxon>Serratia</taxon>
    </lineage>
</organism>
<accession>A0A3S4GLJ6</accession>
<dbReference type="GO" id="GO:0052837">
    <property type="term" value="P:thiazole biosynthetic process"/>
    <property type="evidence" value="ECO:0007669"/>
    <property type="project" value="InterPro"/>
</dbReference>
<dbReference type="PROSITE" id="PS51165">
    <property type="entry name" value="THUMP"/>
    <property type="match status" value="1"/>
</dbReference>
<dbReference type="NCBIfam" id="TIGR04271">
    <property type="entry name" value="ThiI_C_thiazole"/>
    <property type="match status" value="1"/>
</dbReference>
<comment type="caution">
    <text evidence="11">Lacks conserved residue(s) required for the propagation of feature annotation.</text>
</comment>
<dbReference type="Gene3D" id="3.40.250.10">
    <property type="entry name" value="Rhodanese-like domain"/>
    <property type="match status" value="1"/>
</dbReference>
<dbReference type="InterPro" id="IPR054173">
    <property type="entry name" value="ThiI_fer"/>
</dbReference>
<evidence type="ECO:0000256" key="1">
    <source>
        <dbReference type="ARBA" id="ARBA00004496"/>
    </source>
</evidence>
<evidence type="ECO:0000256" key="3">
    <source>
        <dbReference type="ARBA" id="ARBA00022555"/>
    </source>
</evidence>
<dbReference type="PANTHER" id="PTHR43209">
    <property type="entry name" value="TRNA SULFURTRANSFERASE"/>
    <property type="match status" value="1"/>
</dbReference>
<feature type="disulfide bond" description="Redox-active" evidence="11">
    <location>
        <begin position="344"/>
        <end position="456"/>
    </location>
</feature>
<feature type="active site" description="Cysteine persulfide intermediate" evidence="11">
    <location>
        <position position="456"/>
    </location>
</feature>
<evidence type="ECO:0000256" key="9">
    <source>
        <dbReference type="ARBA" id="ARBA00023157"/>
    </source>
</evidence>
<feature type="domain" description="Rhodanese" evidence="12">
    <location>
        <begin position="404"/>
        <end position="480"/>
    </location>
</feature>
<dbReference type="Gene3D" id="3.30.2130.30">
    <property type="match status" value="1"/>
</dbReference>
<dbReference type="InterPro" id="IPR004114">
    <property type="entry name" value="THUMP_dom"/>
</dbReference>
<dbReference type="FunFam" id="3.30.2130.30:FF:000002">
    <property type="entry name" value="tRNA sulfurtransferase"/>
    <property type="match status" value="1"/>
</dbReference>
<evidence type="ECO:0000256" key="11">
    <source>
        <dbReference type="HAMAP-Rule" id="MF_00021"/>
    </source>
</evidence>
<comment type="subcellular location">
    <subcellularLocation>
        <location evidence="1 11">Cytoplasm</location>
    </subcellularLocation>
</comment>
<keyword evidence="4 11" id="KW-0808">Transferase</keyword>
<dbReference type="Proteomes" id="UP000271603">
    <property type="component" value="Chromosome"/>
</dbReference>
<dbReference type="GO" id="GO:0000049">
    <property type="term" value="F:tRNA binding"/>
    <property type="evidence" value="ECO:0007669"/>
    <property type="project" value="UniProtKB-UniRule"/>
</dbReference>
<comment type="pathway">
    <text evidence="11">Cofactor biosynthesis; thiamine diphosphate biosynthesis.</text>
</comment>
<evidence type="ECO:0000256" key="6">
    <source>
        <dbReference type="ARBA" id="ARBA00022840"/>
    </source>
</evidence>
<dbReference type="InterPro" id="IPR001763">
    <property type="entry name" value="Rhodanese-like_dom"/>
</dbReference>
<evidence type="ECO:0000313" key="14">
    <source>
        <dbReference type="EMBL" id="VEA72158.1"/>
    </source>
</evidence>
<dbReference type="FunFam" id="3.40.50.620:FF:000029">
    <property type="entry name" value="tRNA sulfurtransferase"/>
    <property type="match status" value="1"/>
</dbReference>
<feature type="domain" description="THUMP" evidence="13">
    <location>
        <begin position="61"/>
        <end position="165"/>
    </location>
</feature>
<feature type="binding site" evidence="11">
    <location>
        <begin position="183"/>
        <end position="184"/>
    </location>
    <ligand>
        <name>ATP</name>
        <dbReference type="ChEBI" id="CHEBI:30616"/>
    </ligand>
</feature>
<feature type="binding site" evidence="11">
    <location>
        <position position="296"/>
    </location>
    <ligand>
        <name>ATP</name>
        <dbReference type="ChEBI" id="CHEBI:30616"/>
    </ligand>
</feature>
<feature type="binding site" evidence="11">
    <location>
        <position position="287"/>
    </location>
    <ligand>
        <name>ATP</name>
        <dbReference type="ChEBI" id="CHEBI:30616"/>
    </ligand>
</feature>
<keyword evidence="5 11" id="KW-0547">Nucleotide-binding</keyword>
<dbReference type="SUPFAM" id="SSF52402">
    <property type="entry name" value="Adenine nucleotide alpha hydrolases-like"/>
    <property type="match status" value="1"/>
</dbReference>
<dbReference type="InterPro" id="IPR003720">
    <property type="entry name" value="tRNA_STrfase"/>
</dbReference>
<dbReference type="GO" id="GO:0002937">
    <property type="term" value="P:tRNA 4-thiouridine biosynthesis"/>
    <property type="evidence" value="ECO:0007669"/>
    <property type="project" value="TreeGrafter"/>
</dbReference>
<dbReference type="SMART" id="SM00981">
    <property type="entry name" value="THUMP"/>
    <property type="match status" value="1"/>
</dbReference>
<dbReference type="CDD" id="cd01712">
    <property type="entry name" value="PPase_ThiI"/>
    <property type="match status" value="1"/>
</dbReference>
<keyword evidence="7 11" id="KW-0694">RNA-binding</keyword>
<dbReference type="InterPro" id="IPR020536">
    <property type="entry name" value="ThiI_AANH"/>
</dbReference>
<keyword evidence="3 11" id="KW-0820">tRNA-binding</keyword>
<name>A0A3S4GLJ6_SERRU</name>
<dbReference type="EC" id="2.8.1.4" evidence="11"/>
<evidence type="ECO:0000256" key="7">
    <source>
        <dbReference type="ARBA" id="ARBA00022884"/>
    </source>
</evidence>
<dbReference type="Pfam" id="PF22025">
    <property type="entry name" value="ThiI_fer"/>
    <property type="match status" value="1"/>
</dbReference>
<comment type="similarity">
    <text evidence="11">Belongs to the ThiI family.</text>
</comment>
<evidence type="ECO:0000313" key="15">
    <source>
        <dbReference type="Proteomes" id="UP000271603"/>
    </source>
</evidence>
<reference evidence="14 15" key="1">
    <citation type="submission" date="2018-12" db="EMBL/GenBank/DDBJ databases">
        <authorList>
            <consortium name="Pathogen Informatics"/>
        </authorList>
    </citation>
    <scope>NUCLEOTIDE SEQUENCE [LARGE SCALE GENOMIC DNA]</scope>
    <source>
        <strain evidence="14 15">NCTC9419</strain>
    </source>
</reference>
<evidence type="ECO:0000256" key="8">
    <source>
        <dbReference type="ARBA" id="ARBA00022977"/>
    </source>
</evidence>
<sequence length="515" mass="58366">MKFIIKLFPEITIKSQSVRLRFIKILTTNIRNVLKQYDENLAVVRHWDFIEVRAKDENQRPAIADALTRIPGIHHILEVEDRAYTDIHHIFEQTLEAYRERLEGKTFCVRVKRRGRQEFSSQDVERYVGGGLNQHIESARVKLNHPQVTVNLEIEDDKLMMVKARREGIGGYPIGTQEDVMSLISGGFDSGVSSYMLMRRGCRVHYCFFNLGGAAHEIGVKQVAHYLWNRFGSSHKVRFVAIDFEPVVGEILEKVDDGQMGVVLKRMMVRAASKVAERYGVQALVTGEALGQVSSQTLTNLRLIDNASDTLILRPLISHDKEHIINVARQIGTEDFAKTMPEYCGVISKSPTVKAVKAKIEEEEGNFDFEILERVVREARNVDIRTIASETQEQVTEVETVAAFNADQVILDIRSVDEQDEKPLQLEQVEVKALPFYKLGTQFGDLDQSKTYLLYCERGVMSRLQALYLLEQGIPILKCTVPESPSSFTPQRCWLPARTPVTYLSKLPGICAVAA</sequence>
<proteinExistence type="inferred from homology"/>
<dbReference type="InterPro" id="IPR026340">
    <property type="entry name" value="THII_Thiazole_biosynth_dom"/>
</dbReference>
<feature type="binding site" evidence="11">
    <location>
        <position position="265"/>
    </location>
    <ligand>
        <name>ATP</name>
        <dbReference type="ChEBI" id="CHEBI:30616"/>
    </ligand>
</feature>
<keyword evidence="9 11" id="KW-1015">Disulfide bond</keyword>
<dbReference type="InterPro" id="IPR014729">
    <property type="entry name" value="Rossmann-like_a/b/a_fold"/>
</dbReference>
<dbReference type="GO" id="GO:0004810">
    <property type="term" value="F:CCA tRNA nucleotidyltransferase activity"/>
    <property type="evidence" value="ECO:0007669"/>
    <property type="project" value="InterPro"/>
</dbReference>
<dbReference type="Pfam" id="PF02568">
    <property type="entry name" value="ThiI"/>
    <property type="match status" value="1"/>
</dbReference>
<dbReference type="STRING" id="61652.AXX16_4106"/>
<dbReference type="InterPro" id="IPR036873">
    <property type="entry name" value="Rhodanese-like_dom_sf"/>
</dbReference>
<dbReference type="UniPathway" id="UPA00060"/>
<dbReference type="GO" id="GO:0140741">
    <property type="term" value="F:tRNA-uracil-4 sulfurtransferase activity"/>
    <property type="evidence" value="ECO:0007669"/>
    <property type="project" value="UniProtKB-EC"/>
</dbReference>
<dbReference type="InterPro" id="IPR049961">
    <property type="entry name" value="ThiI_N"/>
</dbReference>
<dbReference type="HAMAP" id="MF_00021">
    <property type="entry name" value="ThiI"/>
    <property type="match status" value="1"/>
</dbReference>
<dbReference type="PROSITE" id="PS50206">
    <property type="entry name" value="RHODANESE_3"/>
    <property type="match status" value="1"/>
</dbReference>
<dbReference type="GO" id="GO:0009229">
    <property type="term" value="P:thiamine diphosphate biosynthetic process"/>
    <property type="evidence" value="ECO:0007669"/>
    <property type="project" value="UniProtKB-UniRule"/>
</dbReference>
<evidence type="ECO:0000256" key="10">
    <source>
        <dbReference type="ARBA" id="ARBA00023284"/>
    </source>
</evidence>
<protein>
    <recommendedName>
        <fullName evidence="11">tRNA sulfurtransferase</fullName>
        <ecNumber evidence="11">2.8.1.4</ecNumber>
    </recommendedName>
    <alternativeName>
        <fullName evidence="11">Sulfur carrier protein ThiS sulfurtransferase</fullName>
    </alternativeName>
    <alternativeName>
        <fullName evidence="11">Thiamine biosynthesis protein ThiI</fullName>
    </alternativeName>
    <alternativeName>
        <fullName evidence="11">tRNA 4-thiouridine synthase</fullName>
    </alternativeName>
</protein>
<evidence type="ECO:0000259" key="13">
    <source>
        <dbReference type="PROSITE" id="PS51165"/>
    </source>
</evidence>
<dbReference type="SUPFAM" id="SSF143437">
    <property type="entry name" value="THUMP domain-like"/>
    <property type="match status" value="1"/>
</dbReference>
<comment type="catalytic activity">
    <reaction evidence="11">
        <text>[ThiS sulfur-carrier protein]-C-terminal Gly-Gly-AMP + S-sulfanyl-L-cysteinyl-[cysteine desulfurase] + AH2 = [ThiS sulfur-carrier protein]-C-terminal-Gly-aminoethanethioate + L-cysteinyl-[cysteine desulfurase] + A + AMP + 2 H(+)</text>
        <dbReference type="Rhea" id="RHEA:43340"/>
        <dbReference type="Rhea" id="RHEA-COMP:12157"/>
        <dbReference type="Rhea" id="RHEA-COMP:12158"/>
        <dbReference type="Rhea" id="RHEA-COMP:12910"/>
        <dbReference type="Rhea" id="RHEA-COMP:19908"/>
        <dbReference type="ChEBI" id="CHEBI:13193"/>
        <dbReference type="ChEBI" id="CHEBI:15378"/>
        <dbReference type="ChEBI" id="CHEBI:17499"/>
        <dbReference type="ChEBI" id="CHEBI:29950"/>
        <dbReference type="ChEBI" id="CHEBI:61963"/>
        <dbReference type="ChEBI" id="CHEBI:90618"/>
        <dbReference type="ChEBI" id="CHEBI:232372"/>
        <dbReference type="ChEBI" id="CHEBI:456215"/>
    </reaction>
</comment>
<keyword evidence="10 11" id="KW-0676">Redox-active center</keyword>
<evidence type="ECO:0000256" key="2">
    <source>
        <dbReference type="ARBA" id="ARBA00022490"/>
    </source>
</evidence>
<dbReference type="GO" id="GO:0005524">
    <property type="term" value="F:ATP binding"/>
    <property type="evidence" value="ECO:0007669"/>
    <property type="project" value="UniProtKB-UniRule"/>
</dbReference>
<dbReference type="PANTHER" id="PTHR43209:SF1">
    <property type="entry name" value="TRNA SULFURTRANSFERASE"/>
    <property type="match status" value="1"/>
</dbReference>
<gene>
    <name evidence="11 14" type="primary">thiI</name>
    <name evidence="14" type="ORF">NCTC9419_03750</name>
</gene>
<dbReference type="AlphaFoldDB" id="A0A3S4GLJ6"/>
<keyword evidence="6 11" id="KW-0067">ATP-binding</keyword>
<evidence type="ECO:0000259" key="12">
    <source>
        <dbReference type="PROSITE" id="PS50206"/>
    </source>
</evidence>
<dbReference type="Pfam" id="PF02926">
    <property type="entry name" value="THUMP"/>
    <property type="match status" value="1"/>
</dbReference>
<comment type="catalytic activity">
    <reaction evidence="11">
        <text>[ThiI sulfur-carrier protein]-S-sulfanyl-L-cysteine + a uridine in tRNA + 2 reduced [2Fe-2S]-[ferredoxin] + ATP + H(+) = [ThiI sulfur-carrier protein]-L-cysteine + a 4-thiouridine in tRNA + 2 oxidized [2Fe-2S]-[ferredoxin] + AMP + diphosphate</text>
        <dbReference type="Rhea" id="RHEA:24176"/>
        <dbReference type="Rhea" id="RHEA-COMP:10000"/>
        <dbReference type="Rhea" id="RHEA-COMP:10001"/>
        <dbReference type="Rhea" id="RHEA-COMP:13337"/>
        <dbReference type="Rhea" id="RHEA-COMP:13338"/>
        <dbReference type="Rhea" id="RHEA-COMP:13339"/>
        <dbReference type="Rhea" id="RHEA-COMP:13340"/>
        <dbReference type="ChEBI" id="CHEBI:15378"/>
        <dbReference type="ChEBI" id="CHEBI:29950"/>
        <dbReference type="ChEBI" id="CHEBI:30616"/>
        <dbReference type="ChEBI" id="CHEBI:33019"/>
        <dbReference type="ChEBI" id="CHEBI:33737"/>
        <dbReference type="ChEBI" id="CHEBI:33738"/>
        <dbReference type="ChEBI" id="CHEBI:61963"/>
        <dbReference type="ChEBI" id="CHEBI:65315"/>
        <dbReference type="ChEBI" id="CHEBI:136798"/>
        <dbReference type="ChEBI" id="CHEBI:456215"/>
        <dbReference type="EC" id="2.8.1.4"/>
    </reaction>
</comment>
<dbReference type="NCBIfam" id="TIGR00342">
    <property type="entry name" value="tRNA uracil 4-sulfurtransferase ThiI"/>
    <property type="match status" value="1"/>
</dbReference>
<dbReference type="GO" id="GO:0009228">
    <property type="term" value="P:thiamine biosynthetic process"/>
    <property type="evidence" value="ECO:0007669"/>
    <property type="project" value="UniProtKB-KW"/>
</dbReference>
<dbReference type="Gene3D" id="3.40.50.620">
    <property type="entry name" value="HUPs"/>
    <property type="match status" value="1"/>
</dbReference>
<dbReference type="EMBL" id="LR134155">
    <property type="protein sequence ID" value="VEA72158.1"/>
    <property type="molecule type" value="Genomic_DNA"/>
</dbReference>
<dbReference type="SUPFAM" id="SSF52821">
    <property type="entry name" value="Rhodanese/Cell cycle control phosphatase"/>
    <property type="match status" value="1"/>
</dbReference>
<keyword evidence="8 11" id="KW-0784">Thiamine biosynthesis</keyword>